<feature type="transmembrane region" description="Helical" evidence="10">
    <location>
        <begin position="50"/>
        <end position="69"/>
    </location>
</feature>
<keyword evidence="5 10" id="KW-1133">Transmembrane helix</keyword>
<evidence type="ECO:0000256" key="3">
    <source>
        <dbReference type="ARBA" id="ARBA00022448"/>
    </source>
</evidence>
<keyword evidence="4 10" id="KW-0812">Transmembrane</keyword>
<sequence length="492" mass="54207">MEVESASQVKAGIFPRGWDYLKALPKKSMSKIINFAKSIKKIGQDDPRRVTHSLKVGIALTLVSLLYYWRPLYDGFGVAGVWAVLTVVVVFEFTVGATLSKSLNRTFATLLAGTLGVGAQHLATLFGQKGEPIILGFLVFILASGSTFSRFLPRIKARYDYGVVIFILTFSLVSVSAYRVEKILELAHQRLSTILVGGATCIVISVFVCPVWAGQDLHNLVASNVEKLANYLEGFEGDYFQFSEDEQIPLASKDGKSFLQGYKSVLNSKGSEESLANFARWEPGHGRFLLRHPWKQYLRIGALVRECAYQIEALNGYINSDVQSALEFKRKVQEPCTKMSSECCKALRVLSSAIKTMTDPSAANPHIERSKTTVNDLNNALRAASLKDANLLAMVPIATVASILIETTKCVEKISEAVNELSHLAHFKYVEKSNVSSEKPHLLHRGSIKPVLDNDCTHVAITVHETNTVSAETKEIPQAPKPQPTDETVNIC</sequence>
<feature type="transmembrane region" description="Helical" evidence="10">
    <location>
        <begin position="107"/>
        <end position="127"/>
    </location>
</feature>
<dbReference type="KEGG" id="qsa:O6P43_006027"/>
<evidence type="ECO:0000256" key="4">
    <source>
        <dbReference type="ARBA" id="ARBA00022692"/>
    </source>
</evidence>
<reference evidence="11" key="1">
    <citation type="journal article" date="2023" name="Science">
        <title>Elucidation of the pathway for biosynthesis of saponin adjuvants from the soapbark tree.</title>
        <authorList>
            <person name="Reed J."/>
            <person name="Orme A."/>
            <person name="El-Demerdash A."/>
            <person name="Owen C."/>
            <person name="Martin L.B.B."/>
            <person name="Misra R.C."/>
            <person name="Kikuchi S."/>
            <person name="Rejzek M."/>
            <person name="Martin A.C."/>
            <person name="Harkess A."/>
            <person name="Leebens-Mack J."/>
            <person name="Louveau T."/>
            <person name="Stephenson M.J."/>
            <person name="Osbourn A."/>
        </authorList>
    </citation>
    <scope>NUCLEOTIDE SEQUENCE</scope>
    <source>
        <strain evidence="11">S10</strain>
    </source>
</reference>
<keyword evidence="3" id="KW-0813">Transport</keyword>
<comment type="subcellular location">
    <subcellularLocation>
        <location evidence="1">Membrane</location>
        <topology evidence="1">Multi-pass membrane protein</topology>
    </subcellularLocation>
</comment>
<evidence type="ECO:0000256" key="8">
    <source>
        <dbReference type="ARBA" id="ARBA00023303"/>
    </source>
</evidence>
<evidence type="ECO:0000256" key="7">
    <source>
        <dbReference type="ARBA" id="ARBA00023136"/>
    </source>
</evidence>
<evidence type="ECO:0000256" key="5">
    <source>
        <dbReference type="ARBA" id="ARBA00022989"/>
    </source>
</evidence>
<dbReference type="AlphaFoldDB" id="A0AAD7Q7D4"/>
<dbReference type="EMBL" id="JARAOO010000003">
    <property type="protein sequence ID" value="KAJ7976212.1"/>
    <property type="molecule type" value="Genomic_DNA"/>
</dbReference>
<feature type="region of interest" description="Disordered" evidence="9">
    <location>
        <begin position="471"/>
        <end position="492"/>
    </location>
</feature>
<accession>A0AAD7Q7D4</accession>
<dbReference type="InterPro" id="IPR020966">
    <property type="entry name" value="ALMT"/>
</dbReference>
<feature type="transmembrane region" description="Helical" evidence="10">
    <location>
        <begin position="133"/>
        <end position="152"/>
    </location>
</feature>
<comment type="caution">
    <text evidence="11">The sequence shown here is derived from an EMBL/GenBank/DDBJ whole genome shotgun (WGS) entry which is preliminary data.</text>
</comment>
<dbReference type="GO" id="GO:0034220">
    <property type="term" value="P:monoatomic ion transmembrane transport"/>
    <property type="evidence" value="ECO:0007669"/>
    <property type="project" value="UniProtKB-KW"/>
</dbReference>
<evidence type="ECO:0000313" key="12">
    <source>
        <dbReference type="Proteomes" id="UP001163823"/>
    </source>
</evidence>
<keyword evidence="8" id="KW-0407">Ion channel</keyword>
<dbReference type="Proteomes" id="UP001163823">
    <property type="component" value="Chromosome 3"/>
</dbReference>
<proteinExistence type="inferred from homology"/>
<evidence type="ECO:0000256" key="10">
    <source>
        <dbReference type="SAM" id="Phobius"/>
    </source>
</evidence>
<evidence type="ECO:0000256" key="9">
    <source>
        <dbReference type="SAM" id="MobiDB-lite"/>
    </source>
</evidence>
<protein>
    <submittedName>
        <fullName evidence="11">Aluminum-activated malate transporter</fullName>
    </submittedName>
</protein>
<comment type="similarity">
    <text evidence="2">Belongs to the aromatic acid exporter (TC 2.A.85) family.</text>
</comment>
<keyword evidence="6" id="KW-0406">Ion transport</keyword>
<evidence type="ECO:0000256" key="6">
    <source>
        <dbReference type="ARBA" id="ARBA00023065"/>
    </source>
</evidence>
<keyword evidence="7 10" id="KW-0472">Membrane</keyword>
<dbReference type="GO" id="GO:0016020">
    <property type="term" value="C:membrane"/>
    <property type="evidence" value="ECO:0007669"/>
    <property type="project" value="UniProtKB-SubCell"/>
</dbReference>
<name>A0AAD7Q7D4_QUISA</name>
<dbReference type="GO" id="GO:0015743">
    <property type="term" value="P:malate transport"/>
    <property type="evidence" value="ECO:0007669"/>
    <property type="project" value="InterPro"/>
</dbReference>
<feature type="transmembrane region" description="Helical" evidence="10">
    <location>
        <begin position="159"/>
        <end position="179"/>
    </location>
</feature>
<evidence type="ECO:0000313" key="11">
    <source>
        <dbReference type="EMBL" id="KAJ7976212.1"/>
    </source>
</evidence>
<dbReference type="PANTHER" id="PTHR31086">
    <property type="entry name" value="ALUMINUM-ACTIVATED MALATE TRANSPORTER 10"/>
    <property type="match status" value="1"/>
</dbReference>
<feature type="transmembrane region" description="Helical" evidence="10">
    <location>
        <begin position="75"/>
        <end position="95"/>
    </location>
</feature>
<dbReference type="Pfam" id="PF11744">
    <property type="entry name" value="ALMT"/>
    <property type="match status" value="1"/>
</dbReference>
<keyword evidence="12" id="KW-1185">Reference proteome</keyword>
<feature type="transmembrane region" description="Helical" evidence="10">
    <location>
        <begin position="191"/>
        <end position="213"/>
    </location>
</feature>
<evidence type="ECO:0000256" key="2">
    <source>
        <dbReference type="ARBA" id="ARBA00007079"/>
    </source>
</evidence>
<evidence type="ECO:0000256" key="1">
    <source>
        <dbReference type="ARBA" id="ARBA00004141"/>
    </source>
</evidence>
<gene>
    <name evidence="11" type="ORF">O6P43_006027</name>
</gene>
<organism evidence="11 12">
    <name type="scientific">Quillaja saponaria</name>
    <name type="common">Soap bark tree</name>
    <dbReference type="NCBI Taxonomy" id="32244"/>
    <lineage>
        <taxon>Eukaryota</taxon>
        <taxon>Viridiplantae</taxon>
        <taxon>Streptophyta</taxon>
        <taxon>Embryophyta</taxon>
        <taxon>Tracheophyta</taxon>
        <taxon>Spermatophyta</taxon>
        <taxon>Magnoliopsida</taxon>
        <taxon>eudicotyledons</taxon>
        <taxon>Gunneridae</taxon>
        <taxon>Pentapetalae</taxon>
        <taxon>rosids</taxon>
        <taxon>fabids</taxon>
        <taxon>Fabales</taxon>
        <taxon>Quillajaceae</taxon>
        <taxon>Quillaja</taxon>
    </lineage>
</organism>